<dbReference type="OrthoDB" id="9977282at2759"/>
<organism evidence="7 8">
    <name type="scientific">Dinothrombium tinctorium</name>
    <dbReference type="NCBI Taxonomy" id="1965070"/>
    <lineage>
        <taxon>Eukaryota</taxon>
        <taxon>Metazoa</taxon>
        <taxon>Ecdysozoa</taxon>
        <taxon>Arthropoda</taxon>
        <taxon>Chelicerata</taxon>
        <taxon>Arachnida</taxon>
        <taxon>Acari</taxon>
        <taxon>Acariformes</taxon>
        <taxon>Trombidiformes</taxon>
        <taxon>Prostigmata</taxon>
        <taxon>Anystina</taxon>
        <taxon>Parasitengona</taxon>
        <taxon>Trombidioidea</taxon>
        <taxon>Trombidiidae</taxon>
        <taxon>Dinothrombium</taxon>
    </lineage>
</organism>
<dbReference type="PANTHER" id="PTHR13364">
    <property type="entry name" value="DEFECTIVE SPERMATOGENESIS PROTEIN 39"/>
    <property type="match status" value="1"/>
</dbReference>
<dbReference type="AlphaFoldDB" id="A0A443R790"/>
<gene>
    <name evidence="7" type="ORF">B4U79_06879</name>
</gene>
<accession>A0A443R790</accession>
<evidence type="ECO:0000256" key="4">
    <source>
        <dbReference type="ARBA" id="ARBA00022753"/>
    </source>
</evidence>
<dbReference type="Pfam" id="PF04840">
    <property type="entry name" value="Vps16_C"/>
    <property type="match status" value="1"/>
</dbReference>
<dbReference type="EMBL" id="NCKU01001833">
    <property type="protein sequence ID" value="RWS11126.1"/>
    <property type="molecule type" value="Genomic_DNA"/>
</dbReference>
<sequence>MSTLKSSQHWFETTSAEDYWNSSSTTAFDFEDDRVQLVFNSPKTVQTTSKEFNSFIEANVFDTNDLKVFDERDADKQLVKCLSLNIEAESTQSIKQVKTPEAAIYSLKKGIDCSLHQFKSKKEKLKLLDLAIDTNDGNTIIIVINFLRQTLSKRIFNTEISRRPVASNHLINYFQNCDQLNEAIEFFTYLGKSDEVAFLSYSQCLKTSDVSAKVRLLKHCKNNYFRGIDKEFEFWESCVNSYINLLELQQPIDAEDSRQEKIENNPKFTEIPRHSILDLPVITTLYYCCLYHYELSENNFASPKAICKSFSITEKQFVWTALRSLALAAKWAEIDALFEYKSWLGGKKIKSPISFQKVVKLLNNHGAPQDLIVKYLKLVDNTEEKLNLATIFKLHNFVIEMHVSNRDRRALLSYVEKLQPHSEEYINAQDYLKNPSIKWKN</sequence>
<dbReference type="Proteomes" id="UP000285301">
    <property type="component" value="Unassembled WGS sequence"/>
</dbReference>
<evidence type="ECO:0000256" key="5">
    <source>
        <dbReference type="ARBA" id="ARBA00023329"/>
    </source>
</evidence>
<keyword evidence="5" id="KW-0968">Cytoplasmic vesicle</keyword>
<protein>
    <submittedName>
        <fullName evidence="7">Spermatogenesis-defective protein 39-like protein</fullName>
    </submittedName>
</protein>
<reference evidence="7 8" key="1">
    <citation type="journal article" date="2018" name="Gigascience">
        <title>Genomes of trombidid mites reveal novel predicted allergens and laterally-transferred genes associated with secondary metabolism.</title>
        <authorList>
            <person name="Dong X."/>
            <person name="Chaisiri K."/>
            <person name="Xia D."/>
            <person name="Armstrong S.D."/>
            <person name="Fang Y."/>
            <person name="Donnelly M.J."/>
            <person name="Kadowaki T."/>
            <person name="McGarry J.W."/>
            <person name="Darby A.C."/>
            <person name="Makepeace B.L."/>
        </authorList>
    </citation>
    <scope>NUCLEOTIDE SEQUENCE [LARGE SCALE GENOMIC DNA]</scope>
    <source>
        <strain evidence="7">UoL-WK</strain>
    </source>
</reference>
<dbReference type="GO" id="GO:0006886">
    <property type="term" value="P:intracellular protein transport"/>
    <property type="evidence" value="ECO:0007669"/>
    <property type="project" value="InterPro"/>
</dbReference>
<keyword evidence="4" id="KW-0967">Endosome</keyword>
<dbReference type="InterPro" id="IPR038132">
    <property type="entry name" value="Vps16_C_sf"/>
</dbReference>
<dbReference type="GO" id="GO:0005769">
    <property type="term" value="C:early endosome"/>
    <property type="evidence" value="ECO:0007669"/>
    <property type="project" value="UniProtKB-SubCell"/>
</dbReference>
<evidence type="ECO:0000256" key="1">
    <source>
        <dbReference type="ARBA" id="ARBA00004412"/>
    </source>
</evidence>
<dbReference type="GO" id="GO:0007034">
    <property type="term" value="P:vacuolar transport"/>
    <property type="evidence" value="ECO:0007669"/>
    <property type="project" value="TreeGrafter"/>
</dbReference>
<dbReference type="GO" id="GO:0099023">
    <property type="term" value="C:vesicle tethering complex"/>
    <property type="evidence" value="ECO:0007669"/>
    <property type="project" value="UniProtKB-ARBA"/>
</dbReference>
<name>A0A443R790_9ACAR</name>
<evidence type="ECO:0000256" key="2">
    <source>
        <dbReference type="ARBA" id="ARBA00004541"/>
    </source>
</evidence>
<evidence type="ECO:0000259" key="6">
    <source>
        <dbReference type="Pfam" id="PF04840"/>
    </source>
</evidence>
<keyword evidence="8" id="KW-1185">Reference proteome</keyword>
<dbReference type="STRING" id="1965070.A0A443R790"/>
<feature type="domain" description="Vps16 C-terminal" evidence="6">
    <location>
        <begin position="304"/>
        <end position="426"/>
    </location>
</feature>
<proteinExistence type="predicted"/>
<dbReference type="GO" id="GO:0005770">
    <property type="term" value="C:late endosome"/>
    <property type="evidence" value="ECO:0007669"/>
    <property type="project" value="UniProtKB-SubCell"/>
</dbReference>
<dbReference type="Gene3D" id="1.10.150.780">
    <property type="entry name" value="Vps16, C-terminal region"/>
    <property type="match status" value="1"/>
</dbReference>
<evidence type="ECO:0000256" key="3">
    <source>
        <dbReference type="ARBA" id="ARBA00004603"/>
    </source>
</evidence>
<evidence type="ECO:0000313" key="7">
    <source>
        <dbReference type="EMBL" id="RWS11126.1"/>
    </source>
</evidence>
<comment type="subcellular location">
    <subcellularLocation>
        <location evidence="2">Cytoplasmic vesicle</location>
    </subcellularLocation>
    <subcellularLocation>
        <location evidence="1">Early endosome</location>
    </subcellularLocation>
    <subcellularLocation>
        <location evidence="3">Late endosome</location>
    </subcellularLocation>
</comment>
<evidence type="ECO:0000313" key="8">
    <source>
        <dbReference type="Proteomes" id="UP000285301"/>
    </source>
</evidence>
<dbReference type="InterPro" id="IPR040057">
    <property type="entry name" value="Spe-39"/>
</dbReference>
<dbReference type="InterPro" id="IPR006925">
    <property type="entry name" value="Vps16_C"/>
</dbReference>
<comment type="caution">
    <text evidence="7">The sequence shown here is derived from an EMBL/GenBank/DDBJ whole genome shotgun (WGS) entry which is preliminary data.</text>
</comment>
<dbReference type="PANTHER" id="PTHR13364:SF6">
    <property type="entry name" value="SPERMATOGENESIS-DEFECTIVE PROTEIN 39 HOMOLOG"/>
    <property type="match status" value="1"/>
</dbReference>